<dbReference type="InterPro" id="IPR035906">
    <property type="entry name" value="MetI-like_sf"/>
</dbReference>
<feature type="transmembrane region" description="Helical" evidence="7">
    <location>
        <begin position="95"/>
        <end position="119"/>
    </location>
</feature>
<gene>
    <name evidence="10" type="ORF">HEB94_007728</name>
</gene>
<dbReference type="CDD" id="cd06261">
    <property type="entry name" value="TM_PBP2"/>
    <property type="match status" value="1"/>
</dbReference>
<dbReference type="Gene3D" id="1.10.3720.10">
    <property type="entry name" value="MetI-like"/>
    <property type="match status" value="1"/>
</dbReference>
<evidence type="ECO:0000256" key="8">
    <source>
        <dbReference type="SAM" id="MobiDB-lite"/>
    </source>
</evidence>
<feature type="domain" description="ABC transmembrane type-1" evidence="9">
    <location>
        <begin position="92"/>
        <end position="311"/>
    </location>
</feature>
<organism evidence="10 11">
    <name type="scientific">Actinopolymorpha pittospori</name>
    <dbReference type="NCBI Taxonomy" id="648752"/>
    <lineage>
        <taxon>Bacteria</taxon>
        <taxon>Bacillati</taxon>
        <taxon>Actinomycetota</taxon>
        <taxon>Actinomycetes</taxon>
        <taxon>Propionibacteriales</taxon>
        <taxon>Actinopolymorphaceae</taxon>
        <taxon>Actinopolymorpha</taxon>
    </lineage>
</organism>
<evidence type="ECO:0000256" key="6">
    <source>
        <dbReference type="ARBA" id="ARBA00023136"/>
    </source>
</evidence>
<comment type="caution">
    <text evidence="10">The sequence shown here is derived from an EMBL/GenBank/DDBJ whole genome shotgun (WGS) entry which is preliminary data.</text>
</comment>
<dbReference type="Pfam" id="PF00528">
    <property type="entry name" value="BPD_transp_1"/>
    <property type="match status" value="1"/>
</dbReference>
<evidence type="ECO:0000313" key="10">
    <source>
        <dbReference type="EMBL" id="MBE1610880.1"/>
    </source>
</evidence>
<evidence type="ECO:0000256" key="5">
    <source>
        <dbReference type="ARBA" id="ARBA00022989"/>
    </source>
</evidence>
<evidence type="ECO:0000256" key="3">
    <source>
        <dbReference type="ARBA" id="ARBA00022475"/>
    </source>
</evidence>
<proteinExistence type="inferred from homology"/>
<sequence length="321" mass="34460">MNATVGSPRLRADRSGPGGPVRSGRASRLARYAVGYAFVAPIVAFFLTFVLYPFLRSFYISLTQWSGFGVPRFVGLMNFANLLDDEIFWQSLRTTLVFTVVSTVLQTVLPMALAILLAAGWRGSVVFRTVFFMPQVVSLVVSGLLWQMMYDGNFGLVNRMLTSVGLGGLAHNWLADPGTVLPAILVVSLWQSAGFYMLVFFAGLQGIDQTLYEAARVDGASKIQEILRITVPMLAPVTGVVVTLNVLGGVKVFELIYVMTGGGPNHASEVLGTYLYGLAFGSTAGSTPAVGYATAVSVVVFVLGMAAVGLQFAMTRRARDV</sequence>
<feature type="transmembrane region" description="Helical" evidence="7">
    <location>
        <begin position="225"/>
        <end position="247"/>
    </location>
</feature>
<dbReference type="PROSITE" id="PS50928">
    <property type="entry name" value="ABC_TM1"/>
    <property type="match status" value="1"/>
</dbReference>
<keyword evidence="3" id="KW-1003">Cell membrane</keyword>
<keyword evidence="5 7" id="KW-1133">Transmembrane helix</keyword>
<dbReference type="PANTHER" id="PTHR30193">
    <property type="entry name" value="ABC TRANSPORTER PERMEASE PROTEIN"/>
    <property type="match status" value="1"/>
</dbReference>
<evidence type="ECO:0000256" key="1">
    <source>
        <dbReference type="ARBA" id="ARBA00004651"/>
    </source>
</evidence>
<comment type="similarity">
    <text evidence="7">Belongs to the binding-protein-dependent transport system permease family.</text>
</comment>
<reference evidence="10" key="1">
    <citation type="submission" date="2020-10" db="EMBL/GenBank/DDBJ databases">
        <title>Sequencing the genomes of 1000 actinobacteria strains.</title>
        <authorList>
            <person name="Klenk H.-P."/>
        </authorList>
    </citation>
    <scope>NUCLEOTIDE SEQUENCE</scope>
    <source>
        <strain evidence="10">DSM 45354</strain>
    </source>
</reference>
<dbReference type="RefSeq" id="WP_192754181.1">
    <property type="nucleotide sequence ID" value="NZ_BAABJL010000250.1"/>
</dbReference>
<evidence type="ECO:0000256" key="2">
    <source>
        <dbReference type="ARBA" id="ARBA00022448"/>
    </source>
</evidence>
<dbReference type="GO" id="GO:0055085">
    <property type="term" value="P:transmembrane transport"/>
    <property type="evidence" value="ECO:0007669"/>
    <property type="project" value="InterPro"/>
</dbReference>
<evidence type="ECO:0000256" key="7">
    <source>
        <dbReference type="RuleBase" id="RU363032"/>
    </source>
</evidence>
<feature type="region of interest" description="Disordered" evidence="8">
    <location>
        <begin position="1"/>
        <end position="24"/>
    </location>
</feature>
<dbReference type="AlphaFoldDB" id="A0A927N1E9"/>
<keyword evidence="10" id="KW-0762">Sugar transport</keyword>
<evidence type="ECO:0000313" key="11">
    <source>
        <dbReference type="Proteomes" id="UP000638648"/>
    </source>
</evidence>
<keyword evidence="4 7" id="KW-0812">Transmembrane</keyword>
<accession>A0A927N1E9</accession>
<feature type="transmembrane region" description="Helical" evidence="7">
    <location>
        <begin position="32"/>
        <end position="52"/>
    </location>
</feature>
<comment type="subcellular location">
    <subcellularLocation>
        <location evidence="1 7">Cell membrane</location>
        <topology evidence="1 7">Multi-pass membrane protein</topology>
    </subcellularLocation>
</comment>
<feature type="transmembrane region" description="Helical" evidence="7">
    <location>
        <begin position="289"/>
        <end position="310"/>
    </location>
</feature>
<dbReference type="GO" id="GO:0005886">
    <property type="term" value="C:plasma membrane"/>
    <property type="evidence" value="ECO:0007669"/>
    <property type="project" value="UniProtKB-SubCell"/>
</dbReference>
<name>A0A927N1E9_9ACTN</name>
<evidence type="ECO:0000259" key="9">
    <source>
        <dbReference type="PROSITE" id="PS50928"/>
    </source>
</evidence>
<dbReference type="EMBL" id="JADBEM010000001">
    <property type="protein sequence ID" value="MBE1610880.1"/>
    <property type="molecule type" value="Genomic_DNA"/>
</dbReference>
<feature type="transmembrane region" description="Helical" evidence="7">
    <location>
        <begin position="125"/>
        <end position="144"/>
    </location>
</feature>
<dbReference type="SUPFAM" id="SSF161098">
    <property type="entry name" value="MetI-like"/>
    <property type="match status" value="1"/>
</dbReference>
<dbReference type="Proteomes" id="UP000638648">
    <property type="component" value="Unassembled WGS sequence"/>
</dbReference>
<feature type="transmembrane region" description="Helical" evidence="7">
    <location>
        <begin position="180"/>
        <end position="204"/>
    </location>
</feature>
<keyword evidence="6 7" id="KW-0472">Membrane</keyword>
<keyword evidence="11" id="KW-1185">Reference proteome</keyword>
<dbReference type="InterPro" id="IPR051393">
    <property type="entry name" value="ABC_transporter_permease"/>
</dbReference>
<evidence type="ECO:0000256" key="4">
    <source>
        <dbReference type="ARBA" id="ARBA00022692"/>
    </source>
</evidence>
<keyword evidence="2 7" id="KW-0813">Transport</keyword>
<protein>
    <submittedName>
        <fullName evidence="10">Multiple sugar transport system permease protein/raffinose/stachyose/melibiose transport system permease protein</fullName>
    </submittedName>
</protein>
<dbReference type="PANTHER" id="PTHR30193:SF37">
    <property type="entry name" value="INNER MEMBRANE ABC TRANSPORTER PERMEASE PROTEIN YCJO"/>
    <property type="match status" value="1"/>
</dbReference>
<dbReference type="InterPro" id="IPR000515">
    <property type="entry name" value="MetI-like"/>
</dbReference>